<dbReference type="GO" id="GO:0004672">
    <property type="term" value="F:protein kinase activity"/>
    <property type="evidence" value="ECO:0007669"/>
    <property type="project" value="InterPro"/>
</dbReference>
<dbReference type="InterPro" id="IPR000719">
    <property type="entry name" value="Prot_kinase_dom"/>
</dbReference>
<dbReference type="GO" id="GO:0005524">
    <property type="term" value="F:ATP binding"/>
    <property type="evidence" value="ECO:0007669"/>
    <property type="project" value="InterPro"/>
</dbReference>
<name>A0A4U0RHZ1_9ACTN</name>
<comment type="caution">
    <text evidence="2">The sequence shown here is derived from an EMBL/GenBank/DDBJ whole genome shotgun (WGS) entry which is preliminary data.</text>
</comment>
<evidence type="ECO:0000259" key="1">
    <source>
        <dbReference type="PROSITE" id="PS50011"/>
    </source>
</evidence>
<dbReference type="PROSITE" id="PS50011">
    <property type="entry name" value="PROTEIN_KINASE_DOM"/>
    <property type="match status" value="1"/>
</dbReference>
<evidence type="ECO:0000313" key="3">
    <source>
        <dbReference type="Proteomes" id="UP000305778"/>
    </source>
</evidence>
<organism evidence="2 3">
    <name type="scientific">Actinacidiphila oryziradicis</name>
    <dbReference type="NCBI Taxonomy" id="2571141"/>
    <lineage>
        <taxon>Bacteria</taxon>
        <taxon>Bacillati</taxon>
        <taxon>Actinomycetota</taxon>
        <taxon>Actinomycetes</taxon>
        <taxon>Kitasatosporales</taxon>
        <taxon>Streptomycetaceae</taxon>
        <taxon>Actinacidiphila</taxon>
    </lineage>
</organism>
<sequence>MRIRVRPLSDRKHFVRLARPTGGGLDAVLKFRSVTPESERGQRFRNEALQMRELSRAGTKGVLPILDVEPGEDPSWYVMPKAEMLQVVVDQAGTLQEIVNWVLTLARTLSRLAEQDIYHRDVKPDNLFWYDDGPVFADFGIAYWGEPGVTVGAQKFGPQWFIAPEMRSKNPTDPGRQADVYSLAQTLIVFVRPADKFPPPGTFRAGTNEYDLNVDWQGDHDAMDTLEHVLEAATRYSVRDRLVMADFAEELELWLASADVDITRNTGFRSGWGPDDDLVRDEKETRRILLRGLGRLEAADKAFKESSEVRYGDSERLRWLGDYDLPVTPDGESAIDGHLTSVAWDRPGGRRILLGAAFFGREVSFMSEIQRLVGNNWQLERSWPDTDWGRTRLPSAKHLFHQLVDGVVAYLCPPT</sequence>
<gene>
    <name evidence="2" type="ORF">FCI23_54040</name>
</gene>
<feature type="domain" description="Protein kinase" evidence="1">
    <location>
        <begin position="1"/>
        <end position="255"/>
    </location>
</feature>
<reference evidence="2 3" key="1">
    <citation type="submission" date="2019-04" db="EMBL/GenBank/DDBJ databases">
        <title>Streptomyces oryziradicis sp. nov., a novel actinomycete isolated from rhizosphere soil of rice (Oryza sativa L.).</title>
        <authorList>
            <person name="Li C."/>
        </authorList>
    </citation>
    <scope>NUCLEOTIDE SEQUENCE [LARGE SCALE GENOMIC DNA]</scope>
    <source>
        <strain evidence="2 3">NEAU-C40</strain>
    </source>
</reference>
<dbReference type="OrthoDB" id="3404503at2"/>
<proteinExistence type="predicted"/>
<dbReference type="SMART" id="SM00220">
    <property type="entry name" value="S_TKc"/>
    <property type="match status" value="1"/>
</dbReference>
<dbReference type="AlphaFoldDB" id="A0A4U0RHZ1"/>
<dbReference type="Gene3D" id="1.10.510.10">
    <property type="entry name" value="Transferase(Phosphotransferase) domain 1"/>
    <property type="match status" value="1"/>
</dbReference>
<dbReference type="EMBL" id="SUMC01000233">
    <property type="protein sequence ID" value="TJZ94340.1"/>
    <property type="molecule type" value="Genomic_DNA"/>
</dbReference>
<dbReference type="Pfam" id="PF00069">
    <property type="entry name" value="Pkinase"/>
    <property type="match status" value="1"/>
</dbReference>
<dbReference type="SUPFAM" id="SSF56112">
    <property type="entry name" value="Protein kinase-like (PK-like)"/>
    <property type="match status" value="1"/>
</dbReference>
<dbReference type="InterPro" id="IPR011009">
    <property type="entry name" value="Kinase-like_dom_sf"/>
</dbReference>
<dbReference type="Proteomes" id="UP000305778">
    <property type="component" value="Unassembled WGS sequence"/>
</dbReference>
<accession>A0A4U0RHZ1</accession>
<protein>
    <recommendedName>
        <fullName evidence="1">Protein kinase domain-containing protein</fullName>
    </recommendedName>
</protein>
<keyword evidence="3" id="KW-1185">Reference proteome</keyword>
<evidence type="ECO:0000313" key="2">
    <source>
        <dbReference type="EMBL" id="TJZ94340.1"/>
    </source>
</evidence>